<protein>
    <submittedName>
        <fullName evidence="2">Uncharacterized protein</fullName>
    </submittedName>
</protein>
<dbReference type="EMBL" id="BMAV01017571">
    <property type="protein sequence ID" value="GFY69361.1"/>
    <property type="molecule type" value="Genomic_DNA"/>
</dbReference>
<reference evidence="2" key="1">
    <citation type="submission" date="2020-08" db="EMBL/GenBank/DDBJ databases">
        <title>Multicomponent nature underlies the extraordinary mechanical properties of spider dragline silk.</title>
        <authorList>
            <person name="Kono N."/>
            <person name="Nakamura H."/>
            <person name="Mori M."/>
            <person name="Yoshida Y."/>
            <person name="Ohtoshi R."/>
            <person name="Malay A.D."/>
            <person name="Moran D.A.P."/>
            <person name="Tomita M."/>
            <person name="Numata K."/>
            <person name="Arakawa K."/>
        </authorList>
    </citation>
    <scope>NUCLEOTIDE SEQUENCE</scope>
</reference>
<sequence length="214" mass="23908">MEECARHLGMPLEANGADKAGAAGQERKGSYKSGIQMMRQSRPARQTLSSALIERWRPGKSDRRVTLNVCAEGDVSYGTVWTIVPTGRVLGRCVPFGVSRSSLHRPEKETAYGTRTANLFRYQEDPASEADRPSDETWCFDYEPEKRDSMQWKDQGPEVSRKGVAPVFSTFKVPLVEFLKHRKSMNPMCTVRHSEPTQVHQEQKNGAAPGGLVP</sequence>
<keyword evidence="3" id="KW-1185">Reference proteome</keyword>
<dbReference type="AlphaFoldDB" id="A0A8X6YE47"/>
<comment type="caution">
    <text evidence="2">The sequence shown here is derived from an EMBL/GenBank/DDBJ whole genome shotgun (WGS) entry which is preliminary data.</text>
</comment>
<organism evidence="2 3">
    <name type="scientific">Trichonephila inaurata madagascariensis</name>
    <dbReference type="NCBI Taxonomy" id="2747483"/>
    <lineage>
        <taxon>Eukaryota</taxon>
        <taxon>Metazoa</taxon>
        <taxon>Ecdysozoa</taxon>
        <taxon>Arthropoda</taxon>
        <taxon>Chelicerata</taxon>
        <taxon>Arachnida</taxon>
        <taxon>Araneae</taxon>
        <taxon>Araneomorphae</taxon>
        <taxon>Entelegynae</taxon>
        <taxon>Araneoidea</taxon>
        <taxon>Nephilidae</taxon>
        <taxon>Trichonephila</taxon>
        <taxon>Trichonephila inaurata</taxon>
    </lineage>
</organism>
<proteinExistence type="predicted"/>
<feature type="region of interest" description="Disordered" evidence="1">
    <location>
        <begin position="1"/>
        <end position="25"/>
    </location>
</feature>
<evidence type="ECO:0000313" key="2">
    <source>
        <dbReference type="EMBL" id="GFY69361.1"/>
    </source>
</evidence>
<evidence type="ECO:0000256" key="1">
    <source>
        <dbReference type="SAM" id="MobiDB-lite"/>
    </source>
</evidence>
<evidence type="ECO:0000313" key="3">
    <source>
        <dbReference type="Proteomes" id="UP000886998"/>
    </source>
</evidence>
<gene>
    <name evidence="2" type="ORF">TNIN_337041</name>
</gene>
<accession>A0A8X6YE47</accession>
<name>A0A8X6YE47_9ARAC</name>
<dbReference type="Proteomes" id="UP000886998">
    <property type="component" value="Unassembled WGS sequence"/>
</dbReference>
<feature type="region of interest" description="Disordered" evidence="1">
    <location>
        <begin position="195"/>
        <end position="214"/>
    </location>
</feature>